<evidence type="ECO:0000313" key="2">
    <source>
        <dbReference type="EMBL" id="QJW91634.1"/>
    </source>
</evidence>
<dbReference type="AlphaFoldDB" id="A0A6M5YDF2"/>
<keyword evidence="3" id="KW-1185">Reference proteome</keyword>
<evidence type="ECO:0000259" key="1">
    <source>
        <dbReference type="Pfam" id="PF04965"/>
    </source>
</evidence>
<name>A0A6M5YDF2_9BACT</name>
<accession>A0A6M5YDF2</accession>
<dbReference type="SUPFAM" id="SSF160719">
    <property type="entry name" value="gpW/gp25-like"/>
    <property type="match status" value="1"/>
</dbReference>
<organism evidence="2 3">
    <name type="scientific">Spirosoma taeanense</name>
    <dbReference type="NCBI Taxonomy" id="2735870"/>
    <lineage>
        <taxon>Bacteria</taxon>
        <taxon>Pseudomonadati</taxon>
        <taxon>Bacteroidota</taxon>
        <taxon>Cytophagia</taxon>
        <taxon>Cytophagales</taxon>
        <taxon>Cytophagaceae</taxon>
        <taxon>Spirosoma</taxon>
    </lineage>
</organism>
<dbReference type="InterPro" id="IPR007048">
    <property type="entry name" value="IraD/Gp25-like"/>
</dbReference>
<feature type="domain" description="IraD/Gp25-like" evidence="1">
    <location>
        <begin position="29"/>
        <end position="127"/>
    </location>
</feature>
<dbReference type="Gene3D" id="3.10.450.40">
    <property type="match status" value="1"/>
</dbReference>
<dbReference type="Pfam" id="PF04965">
    <property type="entry name" value="GPW_gp25"/>
    <property type="match status" value="1"/>
</dbReference>
<gene>
    <name evidence="2" type="ORF">HNV11_20735</name>
</gene>
<dbReference type="RefSeq" id="WP_171741481.1">
    <property type="nucleotide sequence ID" value="NZ_CP053435.1"/>
</dbReference>
<proteinExistence type="predicted"/>
<evidence type="ECO:0000313" key="3">
    <source>
        <dbReference type="Proteomes" id="UP000502756"/>
    </source>
</evidence>
<dbReference type="EMBL" id="CP053435">
    <property type="protein sequence ID" value="QJW91634.1"/>
    <property type="molecule type" value="Genomic_DNA"/>
</dbReference>
<dbReference type="KEGG" id="stae:HNV11_20735"/>
<protein>
    <submittedName>
        <fullName evidence="2">GPW/gp25 family protein</fullName>
    </submittedName>
</protein>
<reference evidence="2 3" key="1">
    <citation type="submission" date="2020-05" db="EMBL/GenBank/DDBJ databases">
        <title>Genome sequencing of Spirosoma sp. TS118.</title>
        <authorList>
            <person name="Lee J.-H."/>
            <person name="Jeong S."/>
            <person name="Zhao L."/>
            <person name="Jung J.-H."/>
            <person name="Kim M.-K."/>
            <person name="Lim S."/>
        </authorList>
    </citation>
    <scope>NUCLEOTIDE SEQUENCE [LARGE SCALE GENOMIC DNA]</scope>
    <source>
        <strain evidence="2 3">TS118</strain>
    </source>
</reference>
<dbReference type="Proteomes" id="UP000502756">
    <property type="component" value="Chromosome"/>
</dbReference>
<sequence length="144" mass="16552">MNHSFYQLPIRLGLLMAGRELPTCGAGTSIAQVLYLLLYTQYGELRSDRTFGCKIWDLVFDRNISYSEWTSELCDSFEAAIRRHEPRLRAPHVSVQFLAVEHQIKPLPDDFQQAVVVTVDAMLNATQEPFHFTTKLYLGQLSMR</sequence>